<evidence type="ECO:0000313" key="1">
    <source>
        <dbReference type="EMBL" id="CAH3032026.1"/>
    </source>
</evidence>
<evidence type="ECO:0000313" key="2">
    <source>
        <dbReference type="Proteomes" id="UP001159428"/>
    </source>
</evidence>
<dbReference type="Proteomes" id="UP001159428">
    <property type="component" value="Unassembled WGS sequence"/>
</dbReference>
<accession>A0AAU9VQY5</accession>
<proteinExistence type="predicted"/>
<protein>
    <submittedName>
        <fullName evidence="1">Uncharacterized protein</fullName>
    </submittedName>
</protein>
<reference evidence="1 2" key="1">
    <citation type="submission" date="2022-05" db="EMBL/GenBank/DDBJ databases">
        <authorList>
            <consortium name="Genoscope - CEA"/>
            <person name="William W."/>
        </authorList>
    </citation>
    <scope>NUCLEOTIDE SEQUENCE [LARGE SCALE GENOMIC DNA]</scope>
</reference>
<comment type="caution">
    <text evidence="1">The sequence shown here is derived from an EMBL/GenBank/DDBJ whole genome shotgun (WGS) entry which is preliminary data.</text>
</comment>
<gene>
    <name evidence="1" type="ORF">PMEA_00000887</name>
</gene>
<keyword evidence="2" id="KW-1185">Reference proteome</keyword>
<organism evidence="1 2">
    <name type="scientific">Pocillopora meandrina</name>
    <dbReference type="NCBI Taxonomy" id="46732"/>
    <lineage>
        <taxon>Eukaryota</taxon>
        <taxon>Metazoa</taxon>
        <taxon>Cnidaria</taxon>
        <taxon>Anthozoa</taxon>
        <taxon>Hexacorallia</taxon>
        <taxon>Scleractinia</taxon>
        <taxon>Astrocoeniina</taxon>
        <taxon>Pocilloporidae</taxon>
        <taxon>Pocillopora</taxon>
    </lineage>
</organism>
<sequence>MSDHDLIYIIRKQRLPKSKVKVIDSRSMKHFNQDAFLADLMTTPWNTAFIFDDIDDVWGHWSKLFNVIVEKHAPCIKKRVRSNQLPWINVEIKKSMRLRNKLYKKYRRHPTKDVWEHYRTQRNIVTKLKRVAIKRFCADSASDASTPNSFSKNLKPLLPFAGRDVSQDDIHLIDDGKVITEPSHFLNSLFLPQSWTGPP</sequence>
<dbReference type="EMBL" id="CALNXJ010000001">
    <property type="protein sequence ID" value="CAH3032026.1"/>
    <property type="molecule type" value="Genomic_DNA"/>
</dbReference>
<dbReference type="AlphaFoldDB" id="A0AAU9VQY5"/>
<name>A0AAU9VQY5_9CNID</name>